<accession>A0ACB8CLS8</accession>
<organism evidence="1 2">
    <name type="scientific">Dermacentor silvarum</name>
    <name type="common">Tick</name>
    <dbReference type="NCBI Taxonomy" id="543639"/>
    <lineage>
        <taxon>Eukaryota</taxon>
        <taxon>Metazoa</taxon>
        <taxon>Ecdysozoa</taxon>
        <taxon>Arthropoda</taxon>
        <taxon>Chelicerata</taxon>
        <taxon>Arachnida</taxon>
        <taxon>Acari</taxon>
        <taxon>Parasitiformes</taxon>
        <taxon>Ixodida</taxon>
        <taxon>Ixodoidea</taxon>
        <taxon>Ixodidae</taxon>
        <taxon>Rhipicephalinae</taxon>
        <taxon>Dermacentor</taxon>
    </lineage>
</organism>
<dbReference type="Proteomes" id="UP000821865">
    <property type="component" value="Chromosome 6"/>
</dbReference>
<proteinExistence type="predicted"/>
<comment type="caution">
    <text evidence="1">The sequence shown here is derived from an EMBL/GenBank/DDBJ whole genome shotgun (WGS) entry which is preliminary data.</text>
</comment>
<evidence type="ECO:0000313" key="2">
    <source>
        <dbReference type="Proteomes" id="UP000821865"/>
    </source>
</evidence>
<gene>
    <name evidence="1" type="ORF">HPB49_016013</name>
</gene>
<reference evidence="1" key="1">
    <citation type="submission" date="2020-05" db="EMBL/GenBank/DDBJ databases">
        <title>Large-scale comparative analyses of tick genomes elucidate their genetic diversity and vector capacities.</title>
        <authorList>
            <person name="Jia N."/>
            <person name="Wang J."/>
            <person name="Shi W."/>
            <person name="Du L."/>
            <person name="Sun Y."/>
            <person name="Zhan W."/>
            <person name="Jiang J."/>
            <person name="Wang Q."/>
            <person name="Zhang B."/>
            <person name="Ji P."/>
            <person name="Sakyi L.B."/>
            <person name="Cui X."/>
            <person name="Yuan T."/>
            <person name="Jiang B."/>
            <person name="Yang W."/>
            <person name="Lam T.T.-Y."/>
            <person name="Chang Q."/>
            <person name="Ding S."/>
            <person name="Wang X."/>
            <person name="Zhu J."/>
            <person name="Ruan X."/>
            <person name="Zhao L."/>
            <person name="Wei J."/>
            <person name="Que T."/>
            <person name="Du C."/>
            <person name="Cheng J."/>
            <person name="Dai P."/>
            <person name="Han X."/>
            <person name="Huang E."/>
            <person name="Gao Y."/>
            <person name="Liu J."/>
            <person name="Shao H."/>
            <person name="Ye R."/>
            <person name="Li L."/>
            <person name="Wei W."/>
            <person name="Wang X."/>
            <person name="Wang C."/>
            <person name="Yang T."/>
            <person name="Huo Q."/>
            <person name="Li W."/>
            <person name="Guo W."/>
            <person name="Chen H."/>
            <person name="Zhou L."/>
            <person name="Ni X."/>
            <person name="Tian J."/>
            <person name="Zhou Y."/>
            <person name="Sheng Y."/>
            <person name="Liu T."/>
            <person name="Pan Y."/>
            <person name="Xia L."/>
            <person name="Li J."/>
            <person name="Zhao F."/>
            <person name="Cao W."/>
        </authorList>
    </citation>
    <scope>NUCLEOTIDE SEQUENCE</scope>
    <source>
        <strain evidence="1">Dsil-2018</strain>
    </source>
</reference>
<name>A0ACB8CLS8_DERSI</name>
<sequence length="781" mass="86625">MNSKPRARRLDDYRVELWPAPPRSLRARMQGTEKGEYSVPRKAARGGRGTGGPRKGEAGAPRLISQGIRSGHAEPGFCPSRLDYYQSKRTPPEGRRHYRLKEYKTLCLQKQTWRTKDLRQTTPLRLCRPASDVHFAGSAPSSARPTHRAAAVGGAARCRSHRGGGRSGFLLSRSSSSHGLLRVPLDYTPRLLQKFGGCRGVGGGGGGQWWRRVGMSGTDAAPLSGAAHCRRTLSPSRDAVASRRRPAGQTTRRDPPFLFPAMMLLSVYVIASTCSLPFVACTDSSELVPNLCRLMDQPMYCRCDSEDITDDATDVSCFITRPLTADHAVFKSFQNHLSLTSLSFNAFNLDNKLTFVPSEALRQCSQLERLKFTQSELGVLKTRSFYNLSRLAWLSLDSNAITDLENESIAQMPRLKRLELGDNKLSRIPAGSLRALPALTQLFLERNEIKAIEDLAFEELTSVKEVDLSDNAVENLTDRTFKGLSSAIRLDLFRNKIQRLEARVFSGMPQLVELDLKYNGVTEVDPLAFDGLPQLSILYLSHNRLRILPAQMFMGAPNLITVDLSQNQLLTLTWRTVQDLRKIDSESFDMSLTGNKFGCDCRLAWILHLEKATRNEKFRRELRHVKCNFEQTPAPGNLSSGTKVARLSLKDLGCPENYAPPELPSSLRDKKMPLSAFAGKSGANSAHGKQGSTDDNGSNKIVERPPQSPLDESHHRGPGAGDGKDVENDVEVALSQQKAAPSEAVLRRNRDRHSAASWVHSDKTVSWLLICVTLALVERSR</sequence>
<evidence type="ECO:0000313" key="1">
    <source>
        <dbReference type="EMBL" id="KAH7945822.1"/>
    </source>
</evidence>
<protein>
    <submittedName>
        <fullName evidence="1">Uncharacterized protein</fullName>
    </submittedName>
</protein>
<keyword evidence="2" id="KW-1185">Reference proteome</keyword>
<dbReference type="EMBL" id="CM023475">
    <property type="protein sequence ID" value="KAH7945822.1"/>
    <property type="molecule type" value="Genomic_DNA"/>
</dbReference>